<dbReference type="HOGENOM" id="CLU_082184_2_2_7"/>
<keyword evidence="3 6" id="KW-0689">Ribosomal protein</keyword>
<dbReference type="PIRSF" id="PIRSF002181">
    <property type="entry name" value="Ribosomal_L13"/>
    <property type="match status" value="1"/>
</dbReference>
<accession>F2LXJ9</accession>
<dbReference type="PANTHER" id="PTHR11545:SF2">
    <property type="entry name" value="LARGE RIBOSOMAL SUBUNIT PROTEIN UL13M"/>
    <property type="match status" value="1"/>
</dbReference>
<evidence type="ECO:0000256" key="2">
    <source>
        <dbReference type="ARBA" id="ARBA00011838"/>
    </source>
</evidence>
<keyword evidence="8" id="KW-1185">Reference proteome</keyword>
<dbReference type="Proteomes" id="UP000008139">
    <property type="component" value="Chromosome"/>
</dbReference>
<evidence type="ECO:0000313" key="7">
    <source>
        <dbReference type="EMBL" id="AEA33185.1"/>
    </source>
</evidence>
<dbReference type="EMBL" id="CP002606">
    <property type="protein sequence ID" value="AEA33185.1"/>
    <property type="molecule type" value="Genomic_DNA"/>
</dbReference>
<sequence length="143" mass="16334">MQKTFMAKFEPDKRKWYLIDAKGKTLGRIATQIADILRGKNKPTFTPHVDTGDFVVVINAKYVKLTGKKLEQKYYYRHSGYIGGLKAVKAKDMIAKYPERVIAHAVKGMLPKNRLANKLITKLKIYPEADHPHKAQNPVKIEV</sequence>
<evidence type="ECO:0000256" key="1">
    <source>
        <dbReference type="ARBA" id="ARBA00006227"/>
    </source>
</evidence>
<dbReference type="STRING" id="760142.Hipma_0208"/>
<dbReference type="FunCoup" id="F2LXJ9">
    <property type="interactions" value="492"/>
</dbReference>
<dbReference type="RefSeq" id="WP_013681229.1">
    <property type="nucleotide sequence ID" value="NC_015318.1"/>
</dbReference>
<dbReference type="OrthoDB" id="9801330at2"/>
<keyword evidence="4 6" id="KW-0687">Ribonucleoprotein</keyword>
<dbReference type="CDD" id="cd00392">
    <property type="entry name" value="Ribosomal_L13"/>
    <property type="match status" value="1"/>
</dbReference>
<dbReference type="Gene3D" id="3.90.1180.10">
    <property type="entry name" value="Ribosomal protein L13"/>
    <property type="match status" value="1"/>
</dbReference>
<comment type="similarity">
    <text evidence="1 6">Belongs to the universal ribosomal protein uL13 family.</text>
</comment>
<dbReference type="PANTHER" id="PTHR11545">
    <property type="entry name" value="RIBOSOMAL PROTEIN L13"/>
    <property type="match status" value="1"/>
</dbReference>
<dbReference type="FunFam" id="3.90.1180.10:FF:000001">
    <property type="entry name" value="50S ribosomal protein L13"/>
    <property type="match status" value="1"/>
</dbReference>
<dbReference type="GO" id="GO:0017148">
    <property type="term" value="P:negative regulation of translation"/>
    <property type="evidence" value="ECO:0007669"/>
    <property type="project" value="TreeGrafter"/>
</dbReference>
<comment type="subunit">
    <text evidence="2 6">Part of the 50S ribosomal subunit.</text>
</comment>
<dbReference type="NCBIfam" id="TIGR01066">
    <property type="entry name" value="rplM_bact"/>
    <property type="match status" value="1"/>
</dbReference>
<evidence type="ECO:0000256" key="5">
    <source>
        <dbReference type="ARBA" id="ARBA00035201"/>
    </source>
</evidence>
<dbReference type="InParanoid" id="F2LXJ9"/>
<proteinExistence type="inferred from homology"/>
<evidence type="ECO:0000313" key="8">
    <source>
        <dbReference type="Proteomes" id="UP000008139"/>
    </source>
</evidence>
<dbReference type="InterPro" id="IPR005823">
    <property type="entry name" value="Ribosomal_uL13_bac-type"/>
</dbReference>
<dbReference type="InterPro" id="IPR005822">
    <property type="entry name" value="Ribosomal_uL13"/>
</dbReference>
<evidence type="ECO:0000256" key="6">
    <source>
        <dbReference type="HAMAP-Rule" id="MF_01366"/>
    </source>
</evidence>
<evidence type="ECO:0000256" key="4">
    <source>
        <dbReference type="ARBA" id="ARBA00023274"/>
    </source>
</evidence>
<dbReference type="GO" id="GO:0003735">
    <property type="term" value="F:structural constituent of ribosome"/>
    <property type="evidence" value="ECO:0007669"/>
    <property type="project" value="InterPro"/>
</dbReference>
<dbReference type="AlphaFoldDB" id="F2LXJ9"/>
<name>F2LXJ9_HIPMA</name>
<gene>
    <name evidence="6" type="primary">rplM</name>
    <name evidence="7" type="ordered locus">Hipma_0208</name>
</gene>
<dbReference type="HAMAP" id="MF_01366">
    <property type="entry name" value="Ribosomal_uL13"/>
    <property type="match status" value="1"/>
</dbReference>
<reference evidence="7 8" key="1">
    <citation type="journal article" date="2011" name="Stand. Genomic Sci.">
        <title>Complete genome sequence of the thermophilic sulfur-reducer Hippea maritima type strain (MH(2)).</title>
        <authorList>
            <person name="Huntemann M."/>
            <person name="Lu M."/>
            <person name="Nolan M."/>
            <person name="Lapidus A."/>
            <person name="Lucas S."/>
            <person name="Hammon N."/>
            <person name="Deshpande S."/>
            <person name="Cheng J.F."/>
            <person name="Tapia R."/>
            <person name="Han C."/>
            <person name="Goodwin L."/>
            <person name="Pitluck S."/>
            <person name="Liolios K."/>
            <person name="Pagani I."/>
            <person name="Ivanova N."/>
            <person name="Ovchinikova G."/>
            <person name="Pati A."/>
            <person name="Chen A."/>
            <person name="Palaniappan K."/>
            <person name="Land M."/>
            <person name="Hauser L."/>
            <person name="Jeffries C.D."/>
            <person name="Detter J.C."/>
            <person name="Brambilla E.M."/>
            <person name="Rohde M."/>
            <person name="Spring S."/>
            <person name="Goker M."/>
            <person name="Woyke T."/>
            <person name="Bristow J."/>
            <person name="Eisen J.A."/>
            <person name="Markowitz V."/>
            <person name="Hugenholtz P."/>
            <person name="Kyrpides N.C."/>
            <person name="Klenk H.P."/>
            <person name="Mavromatis K."/>
        </authorList>
    </citation>
    <scope>NUCLEOTIDE SEQUENCE [LARGE SCALE GENOMIC DNA]</scope>
    <source>
        <strain evidence="8">ATCC 700847 / DSM 10411 / MH2</strain>
    </source>
</reference>
<organism evidence="7 8">
    <name type="scientific">Hippea maritima (strain ATCC 700847 / DSM 10411 / MH2)</name>
    <dbReference type="NCBI Taxonomy" id="760142"/>
    <lineage>
        <taxon>Bacteria</taxon>
        <taxon>Pseudomonadati</taxon>
        <taxon>Campylobacterota</taxon>
        <taxon>Desulfurellia</taxon>
        <taxon>Desulfurellales</taxon>
        <taxon>Hippeaceae</taxon>
        <taxon>Hippea</taxon>
    </lineage>
</organism>
<dbReference type="GO" id="GO:0022625">
    <property type="term" value="C:cytosolic large ribosomal subunit"/>
    <property type="evidence" value="ECO:0007669"/>
    <property type="project" value="TreeGrafter"/>
</dbReference>
<comment type="function">
    <text evidence="6">This protein is one of the early assembly proteins of the 50S ribosomal subunit, although it is not seen to bind rRNA by itself. It is important during the early stages of 50S assembly.</text>
</comment>
<dbReference type="SUPFAM" id="SSF52161">
    <property type="entry name" value="Ribosomal protein L13"/>
    <property type="match status" value="1"/>
</dbReference>
<dbReference type="GO" id="GO:0003729">
    <property type="term" value="F:mRNA binding"/>
    <property type="evidence" value="ECO:0007669"/>
    <property type="project" value="TreeGrafter"/>
</dbReference>
<dbReference type="GO" id="GO:0006412">
    <property type="term" value="P:translation"/>
    <property type="evidence" value="ECO:0007669"/>
    <property type="project" value="UniProtKB-UniRule"/>
</dbReference>
<protein>
    <recommendedName>
        <fullName evidence="5 6">Large ribosomal subunit protein uL13</fullName>
    </recommendedName>
</protein>
<dbReference type="KEGG" id="hmr:Hipma_0208"/>
<dbReference type="eggNOG" id="COG0102">
    <property type="taxonomic scope" value="Bacteria"/>
</dbReference>
<evidence type="ECO:0000256" key="3">
    <source>
        <dbReference type="ARBA" id="ARBA00022980"/>
    </source>
</evidence>
<dbReference type="InterPro" id="IPR036899">
    <property type="entry name" value="Ribosomal_uL13_sf"/>
</dbReference>
<dbReference type="Pfam" id="PF00572">
    <property type="entry name" value="Ribosomal_L13"/>
    <property type="match status" value="1"/>
</dbReference>
<reference evidence="8" key="2">
    <citation type="submission" date="2011-03" db="EMBL/GenBank/DDBJ databases">
        <title>The complete genome of Hippea maritima DSM 10411.</title>
        <authorList>
            <consortium name="US DOE Joint Genome Institute (JGI-PGF)"/>
            <person name="Lucas S."/>
            <person name="Copeland A."/>
            <person name="Lapidus A."/>
            <person name="Bruce D."/>
            <person name="Goodwin L."/>
            <person name="Pitluck S."/>
            <person name="Peters L."/>
            <person name="Kyrpides N."/>
            <person name="Mavromatis K."/>
            <person name="Pagani I."/>
            <person name="Ivanova N."/>
            <person name="Mikhailova N."/>
            <person name="Lu M."/>
            <person name="Detter J.C."/>
            <person name="Tapia R."/>
            <person name="Han C."/>
            <person name="Land M."/>
            <person name="Hauser L."/>
            <person name="Markowitz V."/>
            <person name="Cheng J.-F."/>
            <person name="Hugenholtz P."/>
            <person name="Woyke T."/>
            <person name="Wu D."/>
            <person name="Spring S."/>
            <person name="Schroeder M."/>
            <person name="Brambilla E."/>
            <person name="Klenk H.-P."/>
            <person name="Eisen J.A."/>
        </authorList>
    </citation>
    <scope>NUCLEOTIDE SEQUENCE [LARGE SCALE GENOMIC DNA]</scope>
    <source>
        <strain evidence="8">ATCC 700847 / DSM 10411 / MH2</strain>
    </source>
</reference>